<reference evidence="3" key="1">
    <citation type="submission" date="2021-01" db="EMBL/GenBank/DDBJ databases">
        <authorList>
            <person name="Corre E."/>
            <person name="Pelletier E."/>
            <person name="Niang G."/>
            <person name="Scheremetjew M."/>
            <person name="Finn R."/>
            <person name="Kale V."/>
            <person name="Holt S."/>
            <person name="Cochrane G."/>
            <person name="Meng A."/>
            <person name="Brown T."/>
            <person name="Cohen L."/>
        </authorList>
    </citation>
    <scope>NUCLEOTIDE SEQUENCE</scope>
    <source>
        <strain evidence="3">Isolate 1302-5</strain>
    </source>
</reference>
<gene>
    <name evidence="3" type="ORF">OAUR00152_LOCUS13179</name>
</gene>
<dbReference type="PANTHER" id="PTHR37471">
    <property type="entry name" value="UNNAMED PRODUCT"/>
    <property type="match status" value="1"/>
</dbReference>
<sequence>MRHNNDNNTVRKWPLPSHSITRNKQTKDCTMPLKTCSAFSAVLLVLVANPNGVDGYHLLPRAFAPSSLERIYEQRKALKRGGASRSFLRASPSPLPQLTSPSSSKSSTRLNSSTESVFAGNIEERHKSPLCDSPIDNRAESQAPVRQWGVAQLSRLTDVIAMPKVGKKDYTDISTTIPSGQPQLPVMERIMKALYEESLPWILSFIVPAVASLAVRDFLPIFCSLGCEFAFLLYCTAKILLVFDKPTTPQPRFDNRDWDELRDSVWSSHPDTDSRRSFLMGWFYDAPFERLRREDALTFLAWKKHGVPFDSRTLSEIDIRDIMERDLLELEKQVNFGAALPSRDNCEEPLACIRFNLEPLRYRHKPTIFYLVTHGAFHFITHVLGKNYGFKYVAAQDPKTDMSYWYRPPKTTCDAGLEKEVTAEINPPLVFVHGVGGLAFYYNLLAALIEKVERSGDNTPIIFLDLPHVSLRMYNEIPTIEKQVDSICRIMDKCAGSSGREQTKATFVGHSFGSIVLSWMVQSRPERVGSCVFMDPICFQLHQKDTLFNFHLQRVDKRVNSSRKWQNPISMGALINMAGTEMHTNNAMLRHFWWATNALWPHDLAKKRIEAFVLLSGDDDIVPSSDVANLFDLYHKRNLQTEHNWSSIFPSLFPPSSDQRKVPVNSTSLIKTHVIDGAAHGEFVFDEDQKNKVVRTISTMMRLNRIKNGKRTDKVAADASQCS</sequence>
<dbReference type="InterPro" id="IPR000073">
    <property type="entry name" value="AB_hydrolase_1"/>
</dbReference>
<dbReference type="EMBL" id="HBKQ01019501">
    <property type="protein sequence ID" value="CAE2234261.1"/>
    <property type="molecule type" value="Transcribed_RNA"/>
</dbReference>
<dbReference type="PANTHER" id="PTHR37471:SF1">
    <property type="entry name" value="AB HYDROLASE-1 DOMAIN-CONTAINING PROTEIN"/>
    <property type="match status" value="1"/>
</dbReference>
<evidence type="ECO:0000313" key="3">
    <source>
        <dbReference type="EMBL" id="CAE2234261.1"/>
    </source>
</evidence>
<feature type="region of interest" description="Disordered" evidence="1">
    <location>
        <begin position="82"/>
        <end position="113"/>
    </location>
</feature>
<dbReference type="SUPFAM" id="SSF53474">
    <property type="entry name" value="alpha/beta-Hydrolases"/>
    <property type="match status" value="1"/>
</dbReference>
<proteinExistence type="predicted"/>
<feature type="region of interest" description="Disordered" evidence="1">
    <location>
        <begin position="1"/>
        <end position="22"/>
    </location>
</feature>
<protein>
    <recommendedName>
        <fullName evidence="2">AB hydrolase-1 domain-containing protein</fullName>
    </recommendedName>
</protein>
<dbReference type="InterPro" id="IPR029058">
    <property type="entry name" value="AB_hydrolase_fold"/>
</dbReference>
<dbReference type="Pfam" id="PF12697">
    <property type="entry name" value="Abhydrolase_6"/>
    <property type="match status" value="1"/>
</dbReference>
<accession>A0A7S4IMX3</accession>
<feature type="compositionally biased region" description="Low complexity" evidence="1">
    <location>
        <begin position="96"/>
        <end position="113"/>
    </location>
</feature>
<feature type="domain" description="AB hydrolase-1" evidence="2">
    <location>
        <begin position="429"/>
        <end position="687"/>
    </location>
</feature>
<dbReference type="Gene3D" id="3.40.50.1820">
    <property type="entry name" value="alpha/beta hydrolase"/>
    <property type="match status" value="1"/>
</dbReference>
<evidence type="ECO:0000259" key="2">
    <source>
        <dbReference type="Pfam" id="PF12697"/>
    </source>
</evidence>
<feature type="compositionally biased region" description="Polar residues" evidence="1">
    <location>
        <begin position="1"/>
        <end position="10"/>
    </location>
</feature>
<organism evidence="3">
    <name type="scientific">Odontella aurita</name>
    <dbReference type="NCBI Taxonomy" id="265563"/>
    <lineage>
        <taxon>Eukaryota</taxon>
        <taxon>Sar</taxon>
        <taxon>Stramenopiles</taxon>
        <taxon>Ochrophyta</taxon>
        <taxon>Bacillariophyta</taxon>
        <taxon>Mediophyceae</taxon>
        <taxon>Biddulphiophycidae</taxon>
        <taxon>Eupodiscales</taxon>
        <taxon>Odontellaceae</taxon>
        <taxon>Odontella</taxon>
    </lineage>
</organism>
<name>A0A7S4IMX3_9STRA</name>
<evidence type="ECO:0000256" key="1">
    <source>
        <dbReference type="SAM" id="MobiDB-lite"/>
    </source>
</evidence>
<dbReference type="AlphaFoldDB" id="A0A7S4IMX3"/>